<dbReference type="GO" id="GO:0005829">
    <property type="term" value="C:cytosol"/>
    <property type="evidence" value="ECO:0007669"/>
    <property type="project" value="TreeGrafter"/>
</dbReference>
<keyword evidence="6 10" id="KW-0376">Hydrogen peroxide</keyword>
<dbReference type="Gene3D" id="1.10.420.10">
    <property type="entry name" value="Peroxidase, domain 2"/>
    <property type="match status" value="2"/>
</dbReference>
<comment type="caution">
    <text evidence="10">Lacks conserved residue(s) required for the propagation of feature annotation.</text>
</comment>
<dbReference type="PRINTS" id="PR00458">
    <property type="entry name" value="PEROXIDASE"/>
</dbReference>
<feature type="cross-link" description="Tryptophyl-tyrosyl-methioninium (Tyr-Met) (with Trp-98)" evidence="10">
    <location>
        <begin position="226"/>
        <end position="252"/>
    </location>
</feature>
<dbReference type="FunFam" id="1.10.520.10:FF:000002">
    <property type="entry name" value="Catalase-peroxidase"/>
    <property type="match status" value="1"/>
</dbReference>
<dbReference type="GO" id="GO:0004096">
    <property type="term" value="F:catalase activity"/>
    <property type="evidence" value="ECO:0007669"/>
    <property type="project" value="UniProtKB-UniRule"/>
</dbReference>
<organism evidence="13 14">
    <name type="scientific">Shimia gijangensis</name>
    <dbReference type="NCBI Taxonomy" id="1470563"/>
    <lineage>
        <taxon>Bacteria</taxon>
        <taxon>Pseudomonadati</taxon>
        <taxon>Pseudomonadota</taxon>
        <taxon>Alphaproteobacteria</taxon>
        <taxon>Rhodobacterales</taxon>
        <taxon>Roseobacteraceae</taxon>
    </lineage>
</organism>
<keyword evidence="5 10" id="KW-0408">Iron</keyword>
<dbReference type="HAMAP" id="MF_01961">
    <property type="entry name" value="Catal_peroxid"/>
    <property type="match status" value="1"/>
</dbReference>
<evidence type="ECO:0000256" key="5">
    <source>
        <dbReference type="ARBA" id="ARBA00023004"/>
    </source>
</evidence>
<dbReference type="CDD" id="cd00649">
    <property type="entry name" value="catalase_peroxidase_1"/>
    <property type="match status" value="1"/>
</dbReference>
<comment type="subunit">
    <text evidence="10">Homodimer or homotetramer.</text>
</comment>
<dbReference type="InterPro" id="IPR000763">
    <property type="entry name" value="Catalase_peroxidase"/>
</dbReference>
<keyword evidence="3 10" id="KW-0479">Metal-binding</keyword>
<dbReference type="PANTHER" id="PTHR30555:SF0">
    <property type="entry name" value="CATALASE-PEROXIDASE"/>
    <property type="match status" value="1"/>
</dbReference>
<feature type="site" description="Transition state stabilizer" evidence="10">
    <location>
        <position position="95"/>
    </location>
</feature>
<evidence type="ECO:0000313" key="14">
    <source>
        <dbReference type="Proteomes" id="UP000183982"/>
    </source>
</evidence>
<dbReference type="InterPro" id="IPR002016">
    <property type="entry name" value="Haem_peroxidase"/>
</dbReference>
<comment type="function">
    <text evidence="10">Bifunctional enzyme with both catalase and broad-spectrum peroxidase activity.</text>
</comment>
<dbReference type="EC" id="1.11.1.21" evidence="10 11"/>
<dbReference type="GO" id="GO:0042744">
    <property type="term" value="P:hydrogen peroxide catabolic process"/>
    <property type="evidence" value="ECO:0007669"/>
    <property type="project" value="UniProtKB-KW"/>
</dbReference>
<dbReference type="RefSeq" id="WP_073251123.1">
    <property type="nucleotide sequence ID" value="NZ_FQZQ01000006.1"/>
</dbReference>
<evidence type="ECO:0000256" key="11">
    <source>
        <dbReference type="RuleBase" id="RU003451"/>
    </source>
</evidence>
<evidence type="ECO:0000256" key="2">
    <source>
        <dbReference type="ARBA" id="ARBA00022617"/>
    </source>
</evidence>
<proteinExistence type="inferred from homology"/>
<dbReference type="GO" id="GO:0070301">
    <property type="term" value="P:cellular response to hydrogen peroxide"/>
    <property type="evidence" value="ECO:0007669"/>
    <property type="project" value="TreeGrafter"/>
</dbReference>
<accession>A0A1M6HQY8</accession>
<dbReference type="FunFam" id="1.10.420.10:FF:000004">
    <property type="entry name" value="Catalase-peroxidase"/>
    <property type="match status" value="1"/>
</dbReference>
<dbReference type="STRING" id="1470563.SAMN05444000_106119"/>
<dbReference type="Pfam" id="PF00141">
    <property type="entry name" value="peroxidase"/>
    <property type="match status" value="2"/>
</dbReference>
<dbReference type="PROSITE" id="PS50873">
    <property type="entry name" value="PEROXIDASE_4"/>
    <property type="match status" value="2"/>
</dbReference>
<dbReference type="CDD" id="cd08200">
    <property type="entry name" value="catalase_peroxidase_2"/>
    <property type="match status" value="1"/>
</dbReference>
<feature type="active site" description="Proton acceptor" evidence="10">
    <location>
        <position position="99"/>
    </location>
</feature>
<evidence type="ECO:0000256" key="6">
    <source>
        <dbReference type="ARBA" id="ARBA00023324"/>
    </source>
</evidence>
<dbReference type="PROSITE" id="PS00435">
    <property type="entry name" value="PEROXIDASE_1"/>
    <property type="match status" value="1"/>
</dbReference>
<sequence>MDENGSKGASGCPVTHGATNVGLRSNRDWWPNQLNLKILHQNSTKSDPMGTDFNYADAFKSLDQEALKKDLFALMTDSQDWWPADYGNYGGLFIRMAWHAAGTYRTTDGRGGAGTGQQRFAPLNSWPDNGNLDKARRLLWPIKKKYGNKISWADLLILAGNCAIESMGGPVFGFGGGRADVWEPEEDVYWGAEAAWLATSDTENSRYSGERDLENPLAAVQMGLIYVNPEGPDGQPSILASGRDIRETFARMAMNDEETVALVAGGHTFGKGHGAGNPNLVGPEPEAAPIEAMGLGWINAHGTGKGGDTTTSGIEGAWTADPTNWDNGYFDLLFGYDWDLEKSPSGAWIWAPVGVKEEDMAPQAHDPSKKVPTMMTTADMAMRMDPIYGPISKRFHENPDQFADAFARAWFKLTHRDMGPIERYLGDDVPSEELIWQDPVPVSETDLSEADVTALKAQLLGSGLSVSDLVKTAWASASTYRGSDMRGGANGARVRLEPQNGWEANEPEELARVLTSLEKVRAAFAKPVSMADLIVLGGAAAVEKAARDAGHEINVETTLGRGDATAEQTDAESFSVLEPAADGFRNFQRAQFAVSPEEMLVDKAQLLTLTAPEMTALVGGMRMLGANHGGVRHGVLTDRPGTLSNDFFVNLLDMGVDWAPSGEDGIYEGRNRTSGNVKWTATRVDLVFGSNSQLRALAEVYGQDDAGGKFARDFAAAWSKVMNCGRFDLN</sequence>
<dbReference type="InterPro" id="IPR019793">
    <property type="entry name" value="Peroxidases_heam-ligand_BS"/>
</dbReference>
<name>A0A1M6HQY8_9RHOB</name>
<dbReference type="AlphaFoldDB" id="A0A1M6HQY8"/>
<dbReference type="PANTHER" id="PTHR30555">
    <property type="entry name" value="HYDROPEROXIDASE I, BIFUNCTIONAL CATALASE-PEROXIDASE"/>
    <property type="match status" value="1"/>
</dbReference>
<evidence type="ECO:0000256" key="4">
    <source>
        <dbReference type="ARBA" id="ARBA00023002"/>
    </source>
</evidence>
<comment type="PTM">
    <text evidence="10">Formation of the three residue Trp-Tyr-Met cross-link is important for the catalase, but not the peroxidase activity of the enzyme.</text>
</comment>
<protein>
    <recommendedName>
        <fullName evidence="10 11">Catalase-peroxidase</fullName>
        <shortName evidence="10">CP</shortName>
        <ecNumber evidence="10 11">1.11.1.21</ecNumber>
    </recommendedName>
    <alternativeName>
        <fullName evidence="10">Peroxidase/catalase</fullName>
    </alternativeName>
</protein>
<keyword evidence="2 10" id="KW-0349">Heme</keyword>
<dbReference type="InterPro" id="IPR010255">
    <property type="entry name" value="Haem_peroxidase_sf"/>
</dbReference>
<evidence type="ECO:0000256" key="9">
    <source>
        <dbReference type="ARBA" id="ARBA00060838"/>
    </source>
</evidence>
<dbReference type="GO" id="GO:0046872">
    <property type="term" value="F:metal ion binding"/>
    <property type="evidence" value="ECO:0007669"/>
    <property type="project" value="UniProtKB-KW"/>
</dbReference>
<dbReference type="GO" id="GO:0020037">
    <property type="term" value="F:heme binding"/>
    <property type="evidence" value="ECO:0007669"/>
    <property type="project" value="InterPro"/>
</dbReference>
<evidence type="ECO:0000256" key="3">
    <source>
        <dbReference type="ARBA" id="ARBA00022723"/>
    </source>
</evidence>
<dbReference type="NCBIfam" id="NF011635">
    <property type="entry name" value="PRK15061.1"/>
    <property type="match status" value="1"/>
</dbReference>
<dbReference type="Proteomes" id="UP000183982">
    <property type="component" value="Unassembled WGS sequence"/>
</dbReference>
<dbReference type="SUPFAM" id="SSF48113">
    <property type="entry name" value="Heme-dependent peroxidases"/>
    <property type="match status" value="2"/>
</dbReference>
<feature type="domain" description="Plant heme peroxidase family profile" evidence="12">
    <location>
        <begin position="132"/>
        <end position="432"/>
    </location>
</feature>
<evidence type="ECO:0000256" key="7">
    <source>
        <dbReference type="ARBA" id="ARBA00049145"/>
    </source>
</evidence>
<evidence type="ECO:0000256" key="10">
    <source>
        <dbReference type="HAMAP-Rule" id="MF_01961"/>
    </source>
</evidence>
<dbReference type="Gene3D" id="1.10.520.10">
    <property type="match status" value="2"/>
</dbReference>
<reference evidence="14" key="1">
    <citation type="submission" date="2016-11" db="EMBL/GenBank/DDBJ databases">
        <authorList>
            <person name="Varghese N."/>
            <person name="Submissions S."/>
        </authorList>
    </citation>
    <scope>NUCLEOTIDE SEQUENCE [LARGE SCALE GENOMIC DNA]</scope>
    <source>
        <strain evidence="14">DSM 100564</strain>
    </source>
</reference>
<comment type="catalytic activity">
    <reaction evidence="7 10 11">
        <text>2 H2O2 = O2 + 2 H2O</text>
        <dbReference type="Rhea" id="RHEA:20309"/>
        <dbReference type="ChEBI" id="CHEBI:15377"/>
        <dbReference type="ChEBI" id="CHEBI:15379"/>
        <dbReference type="ChEBI" id="CHEBI:16240"/>
        <dbReference type="EC" id="1.11.1.21"/>
    </reaction>
</comment>
<feature type="binding site" description="axial binding residue" evidence="10">
    <location>
        <position position="267"/>
    </location>
    <ligand>
        <name>heme b</name>
        <dbReference type="ChEBI" id="CHEBI:60344"/>
    </ligand>
    <ligandPart>
        <name>Fe</name>
        <dbReference type="ChEBI" id="CHEBI:18248"/>
    </ligandPart>
</feature>
<dbReference type="PROSITE" id="PS00436">
    <property type="entry name" value="PEROXIDASE_2"/>
    <property type="match status" value="1"/>
</dbReference>
<evidence type="ECO:0000256" key="1">
    <source>
        <dbReference type="ARBA" id="ARBA00022559"/>
    </source>
</evidence>
<keyword evidence="1 10" id="KW-0575">Peroxidase</keyword>
<dbReference type="PRINTS" id="PR00460">
    <property type="entry name" value="BPEROXIDASE"/>
</dbReference>
<comment type="catalytic activity">
    <reaction evidence="8 10 11">
        <text>H2O2 + AH2 = A + 2 H2O</text>
        <dbReference type="Rhea" id="RHEA:30275"/>
        <dbReference type="ChEBI" id="CHEBI:13193"/>
        <dbReference type="ChEBI" id="CHEBI:15377"/>
        <dbReference type="ChEBI" id="CHEBI:16240"/>
        <dbReference type="ChEBI" id="CHEBI:17499"/>
        <dbReference type="EC" id="1.11.1.21"/>
    </reaction>
</comment>
<evidence type="ECO:0000313" key="13">
    <source>
        <dbReference type="EMBL" id="SHJ24504.1"/>
    </source>
</evidence>
<dbReference type="NCBIfam" id="TIGR00198">
    <property type="entry name" value="cat_per_HPI"/>
    <property type="match status" value="1"/>
</dbReference>
<keyword evidence="4 10" id="KW-0560">Oxidoreductase</keyword>
<evidence type="ECO:0000259" key="12">
    <source>
        <dbReference type="PROSITE" id="PS50873"/>
    </source>
</evidence>
<dbReference type="OrthoDB" id="9759743at2"/>
<feature type="domain" description="Plant heme peroxidase family profile" evidence="12">
    <location>
        <begin position="510"/>
        <end position="730"/>
    </location>
</feature>
<gene>
    <name evidence="10" type="primary">katG</name>
    <name evidence="13" type="ORF">SAMN05444000_106119</name>
</gene>
<comment type="cofactor">
    <cofactor evidence="10">
        <name>heme b</name>
        <dbReference type="ChEBI" id="CHEBI:60344"/>
    </cofactor>
    <text evidence="10">Binds 1 heme b (iron(II)-protoporphyrin IX) group per dimer.</text>
</comment>
<evidence type="ECO:0000256" key="8">
    <source>
        <dbReference type="ARBA" id="ARBA00051651"/>
    </source>
</evidence>
<dbReference type="EMBL" id="FQZQ01000006">
    <property type="protein sequence ID" value="SHJ24504.1"/>
    <property type="molecule type" value="Genomic_DNA"/>
</dbReference>
<dbReference type="InterPro" id="IPR019794">
    <property type="entry name" value="Peroxidases_AS"/>
</dbReference>
<comment type="similarity">
    <text evidence="9 10 11">Belongs to the peroxidase family. Peroxidase/catalase subfamily.</text>
</comment>
<keyword evidence="14" id="KW-1185">Reference proteome</keyword>